<keyword evidence="8" id="KW-0732">Signal</keyword>
<dbReference type="GO" id="GO:0005829">
    <property type="term" value="C:cytosol"/>
    <property type="evidence" value="ECO:0007669"/>
    <property type="project" value="TreeGrafter"/>
</dbReference>
<dbReference type="Proteomes" id="UP000038045">
    <property type="component" value="Unplaced"/>
</dbReference>
<evidence type="ECO:0000313" key="12">
    <source>
        <dbReference type="WBParaSite" id="PTRK_0000963200.1"/>
    </source>
</evidence>
<evidence type="ECO:0000256" key="8">
    <source>
        <dbReference type="SAM" id="SignalP"/>
    </source>
</evidence>
<dbReference type="Gene3D" id="3.40.50.1820">
    <property type="entry name" value="alpha/beta hydrolase"/>
    <property type="match status" value="1"/>
</dbReference>
<evidence type="ECO:0000259" key="9">
    <source>
        <dbReference type="Pfam" id="PF00326"/>
    </source>
</evidence>
<dbReference type="GO" id="GO:0070012">
    <property type="term" value="F:oligopeptidase activity"/>
    <property type="evidence" value="ECO:0007669"/>
    <property type="project" value="TreeGrafter"/>
</dbReference>
<dbReference type="InterPro" id="IPR051167">
    <property type="entry name" value="Prolyl_oligopep/macrocyclase"/>
</dbReference>
<evidence type="ECO:0000313" key="11">
    <source>
        <dbReference type="Proteomes" id="UP000038045"/>
    </source>
</evidence>
<dbReference type="InterPro" id="IPR002471">
    <property type="entry name" value="Pept_S9_AS"/>
</dbReference>
<comment type="similarity">
    <text evidence="2 7">Belongs to the peptidase S9A family.</text>
</comment>
<dbReference type="WBParaSite" id="PTRK_0000963200.1">
    <property type="protein sequence ID" value="PTRK_0000963200.1"/>
    <property type="gene ID" value="PTRK_0000963200"/>
</dbReference>
<dbReference type="AlphaFoldDB" id="A0A0N4ZM74"/>
<dbReference type="Pfam" id="PF00326">
    <property type="entry name" value="Peptidase_S9"/>
    <property type="match status" value="1"/>
</dbReference>
<evidence type="ECO:0000256" key="7">
    <source>
        <dbReference type="RuleBase" id="RU368024"/>
    </source>
</evidence>
<dbReference type="PROSITE" id="PS00708">
    <property type="entry name" value="PRO_ENDOPEP_SER"/>
    <property type="match status" value="1"/>
</dbReference>
<evidence type="ECO:0000256" key="1">
    <source>
        <dbReference type="ARBA" id="ARBA00001070"/>
    </source>
</evidence>
<evidence type="ECO:0000256" key="4">
    <source>
        <dbReference type="ARBA" id="ARBA00022670"/>
    </source>
</evidence>
<dbReference type="SUPFAM" id="SSF50993">
    <property type="entry name" value="Peptidase/esterase 'gauge' domain"/>
    <property type="match status" value="1"/>
</dbReference>
<sequence length="687" mass="79545">MYSNFLFILILLLILFPNFSTERKYRRHYQLVEQGKSTHDCSKVKINVNRYPYVKPNYTIVDESFGQRIPDFYRDLENTTSKKSITFIKSLNLLSERTLSKSKFRKRIKKTLTRYLDHEKFDIYSKDGNYYYFYHNSGLQEQRVLKRVKNIGDTPETFLDVNTLSKEGTISLNEIKFSNDGSIMAYSLSVNGSDWMTIKFKHSNGEDLPDVINNVIFSEMQFVFGNKGFLYGTYDKHSNNSIKHVLYYHKMGTDQTDAKYDILDNDRDIIYVFTNKNTPLGEIIKMNLKEISKGGEKWQVIVKEKDNAKIDAILSVGSQYFIINRLKDVVSHLYVYDKMNGTLLRELKLPKGVVTKLTGRKDSNEFFVAFTNQATPGTVYRGNIDNLKLKRAFKFEKVVQNVPKGFKGDNLQVTQIFYKSTNSTKIPLFMLHRKNLKFNSKNPVLLEVHGGYGIVSKPYFSTSRYLFVKKFNGIWCIANIRGGGEYGDEWHKAGVKHNKQNSIDDVIHAAKYLIKHRYTRPSKLSIYGSSNGGFVVTAASQQRPDLFGAVISKAGVYDMLRYPKFSIGKAWIPEYGDPSVEKDFKHLFKISPLHNIRRPKKHRQWPSTLMLSDLHDDRVNIGHTLKYAASLYHFFKLELDHQKNPVIVEIDKGSGHGIEMGLSKLIEEISDEYAFLHLTLNLRWRNN</sequence>
<dbReference type="Pfam" id="PF02897">
    <property type="entry name" value="Peptidase_S9_N"/>
    <property type="match status" value="1"/>
</dbReference>
<dbReference type="InterPro" id="IPR029058">
    <property type="entry name" value="AB_hydrolase_fold"/>
</dbReference>
<dbReference type="EC" id="3.4.21.-" evidence="7"/>
<keyword evidence="4 7" id="KW-0645">Protease</keyword>
<dbReference type="PANTHER" id="PTHR42881:SF2">
    <property type="entry name" value="PROLYL ENDOPEPTIDASE"/>
    <property type="match status" value="1"/>
</dbReference>
<keyword evidence="11" id="KW-1185">Reference proteome</keyword>
<name>A0A0N4ZM74_PARTI</name>
<dbReference type="Gene3D" id="2.130.10.120">
    <property type="entry name" value="Prolyl oligopeptidase, N-terminal domain"/>
    <property type="match status" value="1"/>
</dbReference>
<comment type="catalytic activity">
    <reaction evidence="1">
        <text>Hydrolysis of Pro-|-Xaa &gt;&gt; Ala-|-Xaa in oligopeptides.</text>
        <dbReference type="EC" id="3.4.21.26"/>
    </reaction>
</comment>
<evidence type="ECO:0000256" key="3">
    <source>
        <dbReference type="ARBA" id="ARBA00016310"/>
    </source>
</evidence>
<organism evidence="11 12">
    <name type="scientific">Parastrongyloides trichosuri</name>
    <name type="common">Possum-specific nematode worm</name>
    <dbReference type="NCBI Taxonomy" id="131310"/>
    <lineage>
        <taxon>Eukaryota</taxon>
        <taxon>Metazoa</taxon>
        <taxon>Ecdysozoa</taxon>
        <taxon>Nematoda</taxon>
        <taxon>Chromadorea</taxon>
        <taxon>Rhabditida</taxon>
        <taxon>Tylenchina</taxon>
        <taxon>Panagrolaimomorpha</taxon>
        <taxon>Strongyloidoidea</taxon>
        <taxon>Strongyloididae</taxon>
        <taxon>Parastrongyloides</taxon>
    </lineage>
</organism>
<proteinExistence type="inferred from homology"/>
<keyword evidence="5 7" id="KW-0378">Hydrolase</keyword>
<feature type="domain" description="Peptidase S9 prolyl oligopeptidase catalytic" evidence="9">
    <location>
        <begin position="460"/>
        <end position="680"/>
    </location>
</feature>
<feature type="domain" description="Peptidase S9A N-terminal" evidence="10">
    <location>
        <begin position="57"/>
        <end position="257"/>
    </location>
</feature>
<dbReference type="InterPro" id="IPR023302">
    <property type="entry name" value="Pept_S9A_N"/>
</dbReference>
<evidence type="ECO:0000256" key="2">
    <source>
        <dbReference type="ARBA" id="ARBA00005228"/>
    </source>
</evidence>
<reference evidence="12" key="1">
    <citation type="submission" date="2017-02" db="UniProtKB">
        <authorList>
            <consortium name="WormBaseParasite"/>
        </authorList>
    </citation>
    <scope>IDENTIFICATION</scope>
</reference>
<dbReference type="SUPFAM" id="SSF53474">
    <property type="entry name" value="alpha/beta-Hydrolases"/>
    <property type="match status" value="1"/>
</dbReference>
<dbReference type="InterPro" id="IPR001375">
    <property type="entry name" value="Peptidase_S9_cat"/>
</dbReference>
<keyword evidence="6 7" id="KW-0720">Serine protease</keyword>
<dbReference type="PANTHER" id="PTHR42881">
    <property type="entry name" value="PROLYL ENDOPEPTIDASE"/>
    <property type="match status" value="1"/>
</dbReference>
<evidence type="ECO:0000256" key="6">
    <source>
        <dbReference type="ARBA" id="ARBA00022825"/>
    </source>
</evidence>
<feature type="chain" id="PRO_5005891945" description="Prolyl endopeptidase" evidence="8">
    <location>
        <begin position="22"/>
        <end position="687"/>
    </location>
</feature>
<dbReference type="InterPro" id="IPR002470">
    <property type="entry name" value="Peptidase_S9A"/>
</dbReference>
<dbReference type="FunFam" id="3.40.50.1820:FF:000005">
    <property type="entry name" value="Prolyl endopeptidase"/>
    <property type="match status" value="1"/>
</dbReference>
<dbReference type="GO" id="GO:0004252">
    <property type="term" value="F:serine-type endopeptidase activity"/>
    <property type="evidence" value="ECO:0007669"/>
    <property type="project" value="UniProtKB-UniRule"/>
</dbReference>
<evidence type="ECO:0000259" key="10">
    <source>
        <dbReference type="Pfam" id="PF02897"/>
    </source>
</evidence>
<dbReference type="GO" id="GO:0006508">
    <property type="term" value="P:proteolysis"/>
    <property type="evidence" value="ECO:0007669"/>
    <property type="project" value="UniProtKB-KW"/>
</dbReference>
<feature type="signal peptide" evidence="8">
    <location>
        <begin position="1"/>
        <end position="21"/>
    </location>
</feature>
<accession>A0A0N4ZM74</accession>
<evidence type="ECO:0000256" key="5">
    <source>
        <dbReference type="ARBA" id="ARBA00022801"/>
    </source>
</evidence>
<dbReference type="PRINTS" id="PR00862">
    <property type="entry name" value="PROLIGOPTASE"/>
</dbReference>
<protein>
    <recommendedName>
        <fullName evidence="3 7">Prolyl endopeptidase</fullName>
        <ecNumber evidence="7">3.4.21.-</ecNumber>
    </recommendedName>
</protein>